<accession>A0A183APJ5</accession>
<evidence type="ECO:0000313" key="1">
    <source>
        <dbReference type="EMBL" id="VDP84350.1"/>
    </source>
</evidence>
<dbReference type="WBParaSite" id="ECPE_0000890801-mRNA-1">
    <property type="protein sequence ID" value="ECPE_0000890801-mRNA-1"/>
    <property type="gene ID" value="ECPE_0000890801"/>
</dbReference>
<reference evidence="1 2" key="2">
    <citation type="submission" date="2018-11" db="EMBL/GenBank/DDBJ databases">
        <authorList>
            <consortium name="Pathogen Informatics"/>
        </authorList>
    </citation>
    <scope>NUCLEOTIDE SEQUENCE [LARGE SCALE GENOMIC DNA]</scope>
    <source>
        <strain evidence="1 2">Egypt</strain>
    </source>
</reference>
<dbReference type="AlphaFoldDB" id="A0A183APJ5"/>
<name>A0A183APJ5_9TREM</name>
<dbReference type="Proteomes" id="UP000272942">
    <property type="component" value="Unassembled WGS sequence"/>
</dbReference>
<keyword evidence="2" id="KW-1185">Reference proteome</keyword>
<evidence type="ECO:0000313" key="3">
    <source>
        <dbReference type="WBParaSite" id="ECPE_0000890801-mRNA-1"/>
    </source>
</evidence>
<sequence length="89" mass="9895">MGTQFDEALLREETCGDPGLRYDAYPGAGVLQFLGTSDQSNLKDDVNDTRMASDYTSWVDRASQSEAVRKEEELGKQYCNPIGGRLDIQ</sequence>
<reference evidence="3" key="1">
    <citation type="submission" date="2016-06" db="UniProtKB">
        <authorList>
            <consortium name="WormBaseParasite"/>
        </authorList>
    </citation>
    <scope>IDENTIFICATION</scope>
</reference>
<proteinExistence type="predicted"/>
<protein>
    <submittedName>
        <fullName evidence="3">Lipoprotein</fullName>
    </submittedName>
</protein>
<evidence type="ECO:0000313" key="2">
    <source>
        <dbReference type="Proteomes" id="UP000272942"/>
    </source>
</evidence>
<organism evidence="3">
    <name type="scientific">Echinostoma caproni</name>
    <dbReference type="NCBI Taxonomy" id="27848"/>
    <lineage>
        <taxon>Eukaryota</taxon>
        <taxon>Metazoa</taxon>
        <taxon>Spiralia</taxon>
        <taxon>Lophotrochozoa</taxon>
        <taxon>Platyhelminthes</taxon>
        <taxon>Trematoda</taxon>
        <taxon>Digenea</taxon>
        <taxon>Plagiorchiida</taxon>
        <taxon>Echinostomata</taxon>
        <taxon>Echinostomatoidea</taxon>
        <taxon>Echinostomatidae</taxon>
        <taxon>Echinostoma</taxon>
    </lineage>
</organism>
<gene>
    <name evidence="1" type="ORF">ECPE_LOCUS8879</name>
</gene>
<dbReference type="EMBL" id="UZAN01046588">
    <property type="protein sequence ID" value="VDP84350.1"/>
    <property type="molecule type" value="Genomic_DNA"/>
</dbReference>